<protein>
    <submittedName>
        <fullName evidence="3">SusE outer membrane protein</fullName>
    </submittedName>
</protein>
<dbReference type="EMBL" id="FPCA01000004">
    <property type="protein sequence ID" value="SFU92750.1"/>
    <property type="molecule type" value="Genomic_DNA"/>
</dbReference>
<accession>A0A1I7K5S2</accession>
<dbReference type="PROSITE" id="PS50853">
    <property type="entry name" value="FN3"/>
    <property type="match status" value="1"/>
</dbReference>
<name>A0A1I7K5S2_9BACT</name>
<dbReference type="AlphaFoldDB" id="A0A1I7K5S2"/>
<reference evidence="4" key="1">
    <citation type="submission" date="2016-10" db="EMBL/GenBank/DDBJ databases">
        <authorList>
            <person name="Varghese N."/>
        </authorList>
    </citation>
    <scope>NUCLEOTIDE SEQUENCE [LARGE SCALE GENOMIC DNA]</scope>
    <source>
        <strain evidence="4">DSM 18820</strain>
    </source>
</reference>
<gene>
    <name evidence="3" type="ORF">SAMN04487941_3424</name>
</gene>
<dbReference type="Gene3D" id="2.60.40.10">
    <property type="entry name" value="Immunoglobulins"/>
    <property type="match status" value="2"/>
</dbReference>
<dbReference type="RefSeq" id="WP_172798091.1">
    <property type="nucleotide sequence ID" value="NZ_BMXC01000004.1"/>
</dbReference>
<dbReference type="InterPro" id="IPR003961">
    <property type="entry name" value="FN3_dom"/>
</dbReference>
<evidence type="ECO:0000313" key="4">
    <source>
        <dbReference type="Proteomes" id="UP000182491"/>
    </source>
</evidence>
<evidence type="ECO:0000313" key="3">
    <source>
        <dbReference type="EMBL" id="SFU92750.1"/>
    </source>
</evidence>
<dbReference type="PROSITE" id="PS51257">
    <property type="entry name" value="PROKAR_LIPOPROTEIN"/>
    <property type="match status" value="1"/>
</dbReference>
<dbReference type="InterPro" id="IPR032530">
    <property type="entry name" value="DUF4957"/>
</dbReference>
<dbReference type="SUPFAM" id="SSF49265">
    <property type="entry name" value="Fibronectin type III"/>
    <property type="match status" value="1"/>
</dbReference>
<organism evidence="3 4">
    <name type="scientific">Pontibacter akesuensis</name>
    <dbReference type="NCBI Taxonomy" id="388950"/>
    <lineage>
        <taxon>Bacteria</taxon>
        <taxon>Pseudomonadati</taxon>
        <taxon>Bacteroidota</taxon>
        <taxon>Cytophagia</taxon>
        <taxon>Cytophagales</taxon>
        <taxon>Hymenobacteraceae</taxon>
        <taxon>Pontibacter</taxon>
    </lineage>
</organism>
<sequence>MKEAINRIFRLLPVVLLGMLALSCEEDPDKLAPMRMFTPAGDIQSQSGINQVKLTWNPSLYTTASSGATYTVEVAADTLFQSPVIVSVQTDTAGVVLTDEQLDVRTKYFARIKANALGDRPESHWVTSNSFQIRGEQVMLPLYGPDIKATSVLLRWRPTPTLTRLVLRPATGDAIEVALTEEAIASGSITVGNLQPNTFYNVEIYAGNRSKGFSSFTTAMETMYTTVLTPEDNLQEALENSASGDVIGLEPGVYSLSETFKINGKKITLRSTSGNPRDTKVNFKQFDVEGEGAGATFAGIEFDGSVEGADYFFNFVGGAANFGNFIVENSIIHGVGNTILRGNRGKDNDYKVNTIRISNSLVYNVGESGGYSFFVLDEMQFQRLELVNSTFYGIGRQLISWAKDLPGAPVPTILIENSTLANFGYRDYPLLDARGNMVNFTMQNSILANINSAGGLDMIRVSSTGSTVTVAYNNLYNLTNGEGAALIFPEFAQLIGNTAVDLGWNESTTNFTLPAGSPLRTASNNGGPVGDPRWIY</sequence>
<dbReference type="Gene3D" id="2.160.20.10">
    <property type="entry name" value="Single-stranded right-handed beta-helix, Pectin lyase-like"/>
    <property type="match status" value="1"/>
</dbReference>
<feature type="region of interest" description="Disordered" evidence="1">
    <location>
        <begin position="515"/>
        <end position="536"/>
    </location>
</feature>
<dbReference type="InterPro" id="IPR013783">
    <property type="entry name" value="Ig-like_fold"/>
</dbReference>
<keyword evidence="4" id="KW-1185">Reference proteome</keyword>
<dbReference type="InterPro" id="IPR011050">
    <property type="entry name" value="Pectin_lyase_fold/virulence"/>
</dbReference>
<dbReference type="Proteomes" id="UP000182491">
    <property type="component" value="Unassembled WGS sequence"/>
</dbReference>
<evidence type="ECO:0000256" key="1">
    <source>
        <dbReference type="SAM" id="MobiDB-lite"/>
    </source>
</evidence>
<dbReference type="Pfam" id="PF16318">
    <property type="entry name" value="DUF4957"/>
    <property type="match status" value="1"/>
</dbReference>
<dbReference type="STRING" id="388950.GCA_001611675_01006"/>
<evidence type="ECO:0000259" key="2">
    <source>
        <dbReference type="PROSITE" id="PS50853"/>
    </source>
</evidence>
<dbReference type="InterPro" id="IPR012334">
    <property type="entry name" value="Pectin_lyas_fold"/>
</dbReference>
<dbReference type="SUPFAM" id="SSF51126">
    <property type="entry name" value="Pectin lyase-like"/>
    <property type="match status" value="1"/>
</dbReference>
<proteinExistence type="predicted"/>
<dbReference type="InterPro" id="IPR036116">
    <property type="entry name" value="FN3_sf"/>
</dbReference>
<feature type="domain" description="Fibronectin type-III" evidence="2">
    <location>
        <begin position="138"/>
        <end position="232"/>
    </location>
</feature>
<dbReference type="CDD" id="cd00063">
    <property type="entry name" value="FN3"/>
    <property type="match status" value="1"/>
</dbReference>